<dbReference type="Pfam" id="PF01344">
    <property type="entry name" value="Kelch_1"/>
    <property type="match status" value="1"/>
</dbReference>
<name>A0ABY7T851_9SPHI</name>
<feature type="chain" id="PRO_5045976208" evidence="3">
    <location>
        <begin position="22"/>
        <end position="328"/>
    </location>
</feature>
<evidence type="ECO:0000313" key="4">
    <source>
        <dbReference type="EMBL" id="WCT12586.1"/>
    </source>
</evidence>
<accession>A0ABY7T851</accession>
<dbReference type="Proteomes" id="UP001216139">
    <property type="component" value="Chromosome"/>
</dbReference>
<dbReference type="InterPro" id="IPR051746">
    <property type="entry name" value="Kelch_domain_containing_8"/>
</dbReference>
<dbReference type="SUPFAM" id="SSF117281">
    <property type="entry name" value="Kelch motif"/>
    <property type="match status" value="1"/>
</dbReference>
<keyword evidence="3" id="KW-0732">Signal</keyword>
<dbReference type="Pfam" id="PF24681">
    <property type="entry name" value="Kelch_KLHDC2_KLHL20_DRC7"/>
    <property type="match status" value="1"/>
</dbReference>
<dbReference type="Gene3D" id="2.120.10.80">
    <property type="entry name" value="Kelch-type beta propeller"/>
    <property type="match status" value="2"/>
</dbReference>
<reference evidence="4 5" key="1">
    <citation type="submission" date="2023-02" db="EMBL/GenBank/DDBJ databases">
        <title>Genome sequence of Mucilaginibacter jinjuensis strain KACC 16571.</title>
        <authorList>
            <person name="Kim S."/>
            <person name="Heo J."/>
            <person name="Kwon S.-W."/>
        </authorList>
    </citation>
    <scope>NUCLEOTIDE SEQUENCE [LARGE SCALE GENOMIC DNA]</scope>
    <source>
        <strain evidence="4 5">KACC 16571</strain>
    </source>
</reference>
<dbReference type="InterPro" id="IPR006652">
    <property type="entry name" value="Kelch_1"/>
</dbReference>
<dbReference type="SMART" id="SM00612">
    <property type="entry name" value="Kelch"/>
    <property type="match status" value="5"/>
</dbReference>
<keyword evidence="5" id="KW-1185">Reference proteome</keyword>
<keyword evidence="2" id="KW-0677">Repeat</keyword>
<organism evidence="4 5">
    <name type="scientific">Mucilaginibacter jinjuensis</name>
    <dbReference type="NCBI Taxonomy" id="1176721"/>
    <lineage>
        <taxon>Bacteria</taxon>
        <taxon>Pseudomonadati</taxon>
        <taxon>Bacteroidota</taxon>
        <taxon>Sphingobacteriia</taxon>
        <taxon>Sphingobacteriales</taxon>
        <taxon>Sphingobacteriaceae</taxon>
        <taxon>Mucilaginibacter</taxon>
    </lineage>
</organism>
<protein>
    <submittedName>
        <fullName evidence="4">Kelch repeat-containing protein</fullName>
    </submittedName>
</protein>
<dbReference type="RefSeq" id="WP_273630850.1">
    <property type="nucleotide sequence ID" value="NZ_CP117167.1"/>
</dbReference>
<evidence type="ECO:0000313" key="5">
    <source>
        <dbReference type="Proteomes" id="UP001216139"/>
    </source>
</evidence>
<sequence>MKALKHTLIALCCLISGMVAAQSTPQTKLEFKTLHDMPYRLVWPATVTDGQYIYAVNGYVPAGGGYSANALKYDPQTDKWVTFSRNVGYKTQAAAVYTGDGNTYIFGGREFSGHRIFQGVQKLDMRTGESTILNVSNPIAATYACATIWDNKVYLFGGTRDAKQTIASLYQFDPTILKFTKLADMPENLQTAGTIVNGVLYTFGGYDEFLHRASQSINAYDIKTNTWHKVGKFPQSVSANCVAASGNLIFVVGNYDDESFLGYFDVNTQKFTQLKSNMEPRRAAGVAIIDNKLYVFGGTSKFHNEVGGMNSVQIADISALVNAYSASR</sequence>
<feature type="signal peptide" evidence="3">
    <location>
        <begin position="1"/>
        <end position="21"/>
    </location>
</feature>
<proteinExistence type="predicted"/>
<dbReference type="PANTHER" id="PTHR46260">
    <property type="entry name" value="RING-TYPE DOMAIN-CONTAINING PROTEIN"/>
    <property type="match status" value="1"/>
</dbReference>
<dbReference type="PANTHER" id="PTHR46260:SF3">
    <property type="entry name" value="RING-TYPE DOMAIN-CONTAINING PROTEIN"/>
    <property type="match status" value="1"/>
</dbReference>
<dbReference type="InterPro" id="IPR015915">
    <property type="entry name" value="Kelch-typ_b-propeller"/>
</dbReference>
<keyword evidence="1" id="KW-0880">Kelch repeat</keyword>
<evidence type="ECO:0000256" key="2">
    <source>
        <dbReference type="ARBA" id="ARBA00022737"/>
    </source>
</evidence>
<evidence type="ECO:0000256" key="1">
    <source>
        <dbReference type="ARBA" id="ARBA00022441"/>
    </source>
</evidence>
<evidence type="ECO:0000256" key="3">
    <source>
        <dbReference type="SAM" id="SignalP"/>
    </source>
</evidence>
<dbReference type="EMBL" id="CP117167">
    <property type="protein sequence ID" value="WCT12586.1"/>
    <property type="molecule type" value="Genomic_DNA"/>
</dbReference>
<gene>
    <name evidence="4" type="ORF">PQO05_01405</name>
</gene>